<feature type="compositionally biased region" description="Polar residues" evidence="1">
    <location>
        <begin position="47"/>
        <end position="56"/>
    </location>
</feature>
<organism evidence="3 4">
    <name type="scientific">Naganishia liquefaciens</name>
    <dbReference type="NCBI Taxonomy" id="104408"/>
    <lineage>
        <taxon>Eukaryota</taxon>
        <taxon>Fungi</taxon>
        <taxon>Dikarya</taxon>
        <taxon>Basidiomycota</taxon>
        <taxon>Agaricomycotina</taxon>
        <taxon>Tremellomycetes</taxon>
        <taxon>Filobasidiales</taxon>
        <taxon>Filobasidiaceae</taxon>
        <taxon>Naganishia</taxon>
    </lineage>
</organism>
<gene>
    <name evidence="3" type="ORF">NliqN6_2832</name>
</gene>
<evidence type="ECO:0000256" key="2">
    <source>
        <dbReference type="SAM" id="Phobius"/>
    </source>
</evidence>
<dbReference type="OrthoDB" id="5529571at2759"/>
<proteinExistence type="predicted"/>
<dbReference type="PANTHER" id="PTHR28241:SF1">
    <property type="entry name" value="MITOCHONDRIAL IMPORT PROTEIN 1"/>
    <property type="match status" value="1"/>
</dbReference>
<keyword evidence="4" id="KW-1185">Reference proteome</keyword>
<reference evidence="3" key="1">
    <citation type="submission" date="2020-07" db="EMBL/GenBank/DDBJ databases">
        <title>Draft Genome Sequence of a Deep-Sea Yeast, Naganishia (Cryptococcus) liquefaciens strain N6.</title>
        <authorList>
            <person name="Han Y.W."/>
            <person name="Kajitani R."/>
            <person name="Morimoto H."/>
            <person name="Parhat M."/>
            <person name="Tsubouchi H."/>
            <person name="Bakenova O."/>
            <person name="Ogata M."/>
            <person name="Argunhan B."/>
            <person name="Aoki R."/>
            <person name="Kajiwara S."/>
            <person name="Itoh T."/>
            <person name="Iwasaki H."/>
        </authorList>
    </citation>
    <scope>NUCLEOTIDE SEQUENCE</scope>
    <source>
        <strain evidence="3">N6</strain>
    </source>
</reference>
<feature type="compositionally biased region" description="Basic and acidic residues" evidence="1">
    <location>
        <begin position="108"/>
        <end position="166"/>
    </location>
</feature>
<dbReference type="Proteomes" id="UP000620104">
    <property type="component" value="Unassembled WGS sequence"/>
</dbReference>
<comment type="caution">
    <text evidence="3">The sequence shown here is derived from an EMBL/GenBank/DDBJ whole genome shotgun (WGS) entry which is preliminary data.</text>
</comment>
<feature type="compositionally biased region" description="Polar residues" evidence="1">
    <location>
        <begin position="246"/>
        <end position="267"/>
    </location>
</feature>
<dbReference type="EMBL" id="BLZA01000018">
    <property type="protein sequence ID" value="GHJ86430.1"/>
    <property type="molecule type" value="Genomic_DNA"/>
</dbReference>
<protein>
    <submittedName>
        <fullName evidence="3">Uncharacterized protein</fullName>
    </submittedName>
</protein>
<sequence length="440" mass="47058">MSDSPNDNDSLGSSFVSSFSLPPPSPAQEPKPSATGQTDATDVEQLIISQDENTNAEAPDPLVAAHSETTVGVSDDPSAVTNPAATESLAGEDWKSTLDKNLEGWRAESAEARAKSESTRLRLEEEAARERKRVEDEQKAERERLKREAEDAEVERKVKELLEGKKGKGHAAAHHHHHHHEGMDERRWNAVRSAWEVAQTGSRVAPVAPERSEFEEEEPVEVDGRDMVAGDHGGRDGNKAAEVLQKLSQATEAVTHSDGNLNPTPASATRRADLLSASSRAKPSNEREAVADAWRANAQKSAEEKGAGEASGQKHPAAAAGEKKVQQAAGVSRPSDANEDSSRATPSQPEQPPSLTLSLFTSRLTPARIAAVVGINVVLPFINGVMLGFGEIFARECIRVVRGVWRGERGWRIGGWGGVAGVGLREGARAVDMSGSGSFP</sequence>
<keyword evidence="2" id="KW-0812">Transmembrane</keyword>
<dbReference type="GO" id="GO:0070096">
    <property type="term" value="P:mitochondrial outer membrane translocase complex assembly"/>
    <property type="evidence" value="ECO:0007669"/>
    <property type="project" value="TreeGrafter"/>
</dbReference>
<keyword evidence="2" id="KW-1133">Transmembrane helix</keyword>
<dbReference type="InterPro" id="IPR013262">
    <property type="entry name" value="OMP_MIM1/TOM13_mt"/>
</dbReference>
<evidence type="ECO:0000313" key="3">
    <source>
        <dbReference type="EMBL" id="GHJ86430.1"/>
    </source>
</evidence>
<keyword evidence="2" id="KW-0472">Membrane</keyword>
<feature type="compositionally biased region" description="Low complexity" evidence="1">
    <location>
        <begin position="10"/>
        <end position="20"/>
    </location>
</feature>
<feature type="transmembrane region" description="Helical" evidence="2">
    <location>
        <begin position="369"/>
        <end position="389"/>
    </location>
</feature>
<feature type="region of interest" description="Disordered" evidence="1">
    <location>
        <begin position="108"/>
        <end position="185"/>
    </location>
</feature>
<evidence type="ECO:0000313" key="4">
    <source>
        <dbReference type="Proteomes" id="UP000620104"/>
    </source>
</evidence>
<feature type="region of interest" description="Disordered" evidence="1">
    <location>
        <begin position="200"/>
        <end position="355"/>
    </location>
</feature>
<feature type="region of interest" description="Disordered" evidence="1">
    <location>
        <begin position="1"/>
        <end position="95"/>
    </location>
</feature>
<dbReference type="Pfam" id="PF08219">
    <property type="entry name" value="TOM13"/>
    <property type="match status" value="1"/>
</dbReference>
<feature type="compositionally biased region" description="Basic residues" evidence="1">
    <location>
        <begin position="167"/>
        <end position="180"/>
    </location>
</feature>
<evidence type="ECO:0000256" key="1">
    <source>
        <dbReference type="SAM" id="MobiDB-lite"/>
    </source>
</evidence>
<feature type="compositionally biased region" description="Basic and acidic residues" evidence="1">
    <location>
        <begin position="222"/>
        <end position="239"/>
    </location>
</feature>
<dbReference type="AlphaFoldDB" id="A0A8H3TTL1"/>
<dbReference type="PANTHER" id="PTHR28241">
    <property type="entry name" value="MITOCHONDRIAL IMPORT PROTEIN 1"/>
    <property type="match status" value="1"/>
</dbReference>
<dbReference type="GO" id="GO:0045040">
    <property type="term" value="P:protein insertion into mitochondrial outer membrane"/>
    <property type="evidence" value="ECO:0007669"/>
    <property type="project" value="TreeGrafter"/>
</dbReference>
<name>A0A8H3TTL1_9TREE</name>
<accession>A0A8H3TTL1</accession>
<dbReference type="GO" id="GO:0005741">
    <property type="term" value="C:mitochondrial outer membrane"/>
    <property type="evidence" value="ECO:0007669"/>
    <property type="project" value="InterPro"/>
</dbReference>